<dbReference type="PANTHER" id="PTHR45618">
    <property type="entry name" value="MITOCHONDRIAL DICARBOXYLATE CARRIER-RELATED"/>
    <property type="match status" value="1"/>
</dbReference>
<evidence type="ECO:0000256" key="4">
    <source>
        <dbReference type="ARBA" id="ARBA00022692"/>
    </source>
</evidence>
<evidence type="ECO:0000256" key="2">
    <source>
        <dbReference type="ARBA" id="ARBA00006375"/>
    </source>
</evidence>
<evidence type="ECO:0000256" key="3">
    <source>
        <dbReference type="ARBA" id="ARBA00022448"/>
    </source>
</evidence>
<sequence length="298" mass="31370">MESGSVLKGLVYGGFASCVAETITMPVDVVKTRLQMDGSGGVKQYAGSLDCAKKLCAAEGPSALFMGLPPALVRQSTYGSLRYGLYAPIKNAMGITPGQPVPLWKKIVAGGTAGAVASAVANPTDLMKVRLQTDGMMKDAEGKLLPKRYKGMVDAFFSIIKEEGVLGLWTGVGPTMGRATALAAAELATYDEVKGQLKSKVGMTDGLPLTISTAFASGYVSTVASSPFDVVKSRVMGQPTSKDGTGKLYSGMVDCFVKSAKSEGIMSLYNGFWPNFGRVVPRVTIVFVVMEQLKKNFG</sequence>
<dbReference type="InterPro" id="IPR050391">
    <property type="entry name" value="Mito_Metabolite_Transporter"/>
</dbReference>
<keyword evidence="6" id="KW-1133">Transmembrane helix</keyword>
<dbReference type="InterPro" id="IPR023395">
    <property type="entry name" value="MCP_dom_sf"/>
</dbReference>
<accession>A0AB34J4K9</accession>
<dbReference type="PRINTS" id="PR00926">
    <property type="entry name" value="MITOCARRIER"/>
</dbReference>
<evidence type="ECO:0000256" key="1">
    <source>
        <dbReference type="ARBA" id="ARBA00004141"/>
    </source>
</evidence>
<dbReference type="InterPro" id="IPR002067">
    <property type="entry name" value="MCP"/>
</dbReference>
<dbReference type="GO" id="GO:0016020">
    <property type="term" value="C:membrane"/>
    <property type="evidence" value="ECO:0007669"/>
    <property type="project" value="UniProtKB-SubCell"/>
</dbReference>
<evidence type="ECO:0000256" key="5">
    <source>
        <dbReference type="ARBA" id="ARBA00022737"/>
    </source>
</evidence>
<name>A0AB34J4K9_PRYPA</name>
<dbReference type="GO" id="GO:0055085">
    <property type="term" value="P:transmembrane transport"/>
    <property type="evidence" value="ECO:0007669"/>
    <property type="project" value="InterPro"/>
</dbReference>
<keyword evidence="11" id="KW-1185">Reference proteome</keyword>
<comment type="similarity">
    <text evidence="2 9">Belongs to the mitochondrial carrier (TC 2.A.29) family.</text>
</comment>
<evidence type="ECO:0000256" key="7">
    <source>
        <dbReference type="ARBA" id="ARBA00023136"/>
    </source>
</evidence>
<protein>
    <submittedName>
        <fullName evidence="10">Uncharacterized protein</fullName>
    </submittedName>
</protein>
<comment type="caution">
    <text evidence="10">The sequence shown here is derived from an EMBL/GenBank/DDBJ whole genome shotgun (WGS) entry which is preliminary data.</text>
</comment>
<dbReference type="Gene3D" id="1.50.40.10">
    <property type="entry name" value="Mitochondrial carrier domain"/>
    <property type="match status" value="1"/>
</dbReference>
<keyword evidence="5" id="KW-0677">Repeat</keyword>
<evidence type="ECO:0000313" key="10">
    <source>
        <dbReference type="EMBL" id="KAL1511675.1"/>
    </source>
</evidence>
<dbReference type="Pfam" id="PF00153">
    <property type="entry name" value="Mito_carr"/>
    <property type="match status" value="3"/>
</dbReference>
<keyword evidence="3 9" id="KW-0813">Transport</keyword>
<feature type="repeat" description="Solcar" evidence="8">
    <location>
        <begin position="105"/>
        <end position="196"/>
    </location>
</feature>
<organism evidence="10 11">
    <name type="scientific">Prymnesium parvum</name>
    <name type="common">Toxic golden alga</name>
    <dbReference type="NCBI Taxonomy" id="97485"/>
    <lineage>
        <taxon>Eukaryota</taxon>
        <taxon>Haptista</taxon>
        <taxon>Haptophyta</taxon>
        <taxon>Prymnesiophyceae</taxon>
        <taxon>Prymnesiales</taxon>
        <taxon>Prymnesiaceae</taxon>
        <taxon>Prymnesium</taxon>
    </lineage>
</organism>
<dbReference type="Proteomes" id="UP001515480">
    <property type="component" value="Unassembled WGS sequence"/>
</dbReference>
<comment type="subcellular location">
    <subcellularLocation>
        <location evidence="1">Membrane</location>
        <topology evidence="1">Multi-pass membrane protein</topology>
    </subcellularLocation>
</comment>
<evidence type="ECO:0000256" key="9">
    <source>
        <dbReference type="RuleBase" id="RU000488"/>
    </source>
</evidence>
<gene>
    <name evidence="10" type="ORF">AB1Y20_004965</name>
</gene>
<feature type="repeat" description="Solcar" evidence="8">
    <location>
        <begin position="4"/>
        <end position="92"/>
    </location>
</feature>
<feature type="repeat" description="Solcar" evidence="8">
    <location>
        <begin position="205"/>
        <end position="296"/>
    </location>
</feature>
<evidence type="ECO:0000256" key="8">
    <source>
        <dbReference type="PROSITE-ProRule" id="PRU00282"/>
    </source>
</evidence>
<proteinExistence type="inferred from homology"/>
<dbReference type="SUPFAM" id="SSF103506">
    <property type="entry name" value="Mitochondrial carrier"/>
    <property type="match status" value="1"/>
</dbReference>
<dbReference type="PROSITE" id="PS50920">
    <property type="entry name" value="SOLCAR"/>
    <property type="match status" value="3"/>
</dbReference>
<dbReference type="InterPro" id="IPR018108">
    <property type="entry name" value="MCP_transmembrane"/>
</dbReference>
<evidence type="ECO:0000256" key="6">
    <source>
        <dbReference type="ARBA" id="ARBA00022989"/>
    </source>
</evidence>
<evidence type="ECO:0000313" key="11">
    <source>
        <dbReference type="Proteomes" id="UP001515480"/>
    </source>
</evidence>
<dbReference type="AlphaFoldDB" id="A0AB34J4K9"/>
<reference evidence="10 11" key="1">
    <citation type="journal article" date="2024" name="Science">
        <title>Giant polyketide synthase enzymes in the biosynthesis of giant marine polyether toxins.</title>
        <authorList>
            <person name="Fallon T.R."/>
            <person name="Shende V.V."/>
            <person name="Wierzbicki I.H."/>
            <person name="Pendleton A.L."/>
            <person name="Watervoot N.F."/>
            <person name="Auber R.P."/>
            <person name="Gonzalez D.J."/>
            <person name="Wisecaver J.H."/>
            <person name="Moore B.S."/>
        </authorList>
    </citation>
    <scope>NUCLEOTIDE SEQUENCE [LARGE SCALE GENOMIC DNA]</scope>
    <source>
        <strain evidence="10 11">12B1</strain>
    </source>
</reference>
<dbReference type="EMBL" id="JBGBPQ010000013">
    <property type="protein sequence ID" value="KAL1511675.1"/>
    <property type="molecule type" value="Genomic_DNA"/>
</dbReference>
<keyword evidence="4 8" id="KW-0812">Transmembrane</keyword>
<keyword evidence="7 8" id="KW-0472">Membrane</keyword>